<dbReference type="Proteomes" id="UP001225356">
    <property type="component" value="Unassembled WGS sequence"/>
</dbReference>
<organism evidence="3 4">
    <name type="scientific">Streptosporangium lutulentum</name>
    <dbReference type="NCBI Taxonomy" id="1461250"/>
    <lineage>
        <taxon>Bacteria</taxon>
        <taxon>Bacillati</taxon>
        <taxon>Actinomycetota</taxon>
        <taxon>Actinomycetes</taxon>
        <taxon>Streptosporangiales</taxon>
        <taxon>Streptosporangiaceae</taxon>
        <taxon>Streptosporangium</taxon>
    </lineage>
</organism>
<dbReference type="InterPro" id="IPR001466">
    <property type="entry name" value="Beta-lactam-related"/>
</dbReference>
<evidence type="ECO:0000256" key="1">
    <source>
        <dbReference type="SAM" id="Phobius"/>
    </source>
</evidence>
<keyword evidence="4" id="KW-1185">Reference proteome</keyword>
<keyword evidence="1" id="KW-1133">Transmembrane helix</keyword>
<gene>
    <name evidence="3" type="ORF">J2853_003450</name>
</gene>
<dbReference type="RefSeq" id="WP_307558960.1">
    <property type="nucleotide sequence ID" value="NZ_JAUSQU010000001.1"/>
</dbReference>
<dbReference type="Pfam" id="PF00144">
    <property type="entry name" value="Beta-lactamase"/>
    <property type="match status" value="1"/>
</dbReference>
<proteinExistence type="predicted"/>
<evidence type="ECO:0000259" key="2">
    <source>
        <dbReference type="Pfam" id="PF00144"/>
    </source>
</evidence>
<comment type="caution">
    <text evidence="3">The sequence shown here is derived from an EMBL/GenBank/DDBJ whole genome shotgun (WGS) entry which is preliminary data.</text>
</comment>
<accession>A0ABT9QE62</accession>
<evidence type="ECO:0000313" key="4">
    <source>
        <dbReference type="Proteomes" id="UP001225356"/>
    </source>
</evidence>
<dbReference type="InterPro" id="IPR050491">
    <property type="entry name" value="AmpC-like"/>
</dbReference>
<dbReference type="PANTHER" id="PTHR46825:SF7">
    <property type="entry name" value="D-ALANYL-D-ALANINE CARBOXYPEPTIDASE"/>
    <property type="match status" value="1"/>
</dbReference>
<dbReference type="Gene3D" id="3.40.710.10">
    <property type="entry name" value="DD-peptidase/beta-lactamase superfamily"/>
    <property type="match status" value="1"/>
</dbReference>
<sequence length="225" mass="24568">MRATRLGSISLVIAMSPCSQTPPTPETEPPRIGYASAVQAGADDLVTAGSPGATVHFREGDEVREAAAGFADATARDPMRPDHRFRIASITKTFTATLVLQLVHERKLALGDTLGRLLPGILPGADAVTVTQLLTHTSGIPDYLTTPRFMEAILERGEHSRRWPPRTLLSYVGKLSESGDYRYSNTNFILLGLIIGAIVNTCGSRSFKRLRMGRGRRVVRRACRR</sequence>
<feature type="transmembrane region" description="Helical" evidence="1">
    <location>
        <begin position="188"/>
        <end position="207"/>
    </location>
</feature>
<feature type="domain" description="Beta-lactamase-related" evidence="2">
    <location>
        <begin position="48"/>
        <end position="199"/>
    </location>
</feature>
<protein>
    <submittedName>
        <fullName evidence="3">CubicO group peptidase (Beta-lactamase class C family)</fullName>
    </submittedName>
</protein>
<keyword evidence="1" id="KW-0812">Transmembrane</keyword>
<dbReference type="PANTHER" id="PTHR46825">
    <property type="entry name" value="D-ALANYL-D-ALANINE-CARBOXYPEPTIDASE/ENDOPEPTIDASE AMPH"/>
    <property type="match status" value="1"/>
</dbReference>
<keyword evidence="1" id="KW-0472">Membrane</keyword>
<dbReference type="InterPro" id="IPR012338">
    <property type="entry name" value="Beta-lactam/transpept-like"/>
</dbReference>
<dbReference type="EMBL" id="JAUSQU010000001">
    <property type="protein sequence ID" value="MDP9844239.1"/>
    <property type="molecule type" value="Genomic_DNA"/>
</dbReference>
<evidence type="ECO:0000313" key="3">
    <source>
        <dbReference type="EMBL" id="MDP9844239.1"/>
    </source>
</evidence>
<name>A0ABT9QE62_9ACTN</name>
<reference evidence="3 4" key="1">
    <citation type="submission" date="2023-07" db="EMBL/GenBank/DDBJ databases">
        <title>Sequencing the genomes of 1000 actinobacteria strains.</title>
        <authorList>
            <person name="Klenk H.-P."/>
        </authorList>
    </citation>
    <scope>NUCLEOTIDE SEQUENCE [LARGE SCALE GENOMIC DNA]</scope>
    <source>
        <strain evidence="3 4">DSM 46740</strain>
    </source>
</reference>
<dbReference type="SUPFAM" id="SSF56601">
    <property type="entry name" value="beta-lactamase/transpeptidase-like"/>
    <property type="match status" value="1"/>
</dbReference>